<feature type="domain" description="Transposase TnpC homeodomain" evidence="1">
    <location>
        <begin position="28"/>
        <end position="59"/>
    </location>
</feature>
<dbReference type="GO" id="GO:0003677">
    <property type="term" value="F:DNA binding"/>
    <property type="evidence" value="ECO:0007669"/>
    <property type="project" value="UniProtKB-KW"/>
</dbReference>
<reference evidence="2 3" key="1">
    <citation type="submission" date="2016-10" db="EMBL/GenBank/DDBJ databases">
        <authorList>
            <person name="de Groot N.N."/>
        </authorList>
    </citation>
    <scope>NUCLEOTIDE SEQUENCE [LARGE SCALE GENOMIC DNA]</scope>
    <source>
        <strain evidence="2 3">CGMCC 1.12097</strain>
    </source>
</reference>
<organism evidence="2 3">
    <name type="scientific">Mesorhizobium qingshengii</name>
    <dbReference type="NCBI Taxonomy" id="1165689"/>
    <lineage>
        <taxon>Bacteria</taxon>
        <taxon>Pseudomonadati</taxon>
        <taxon>Pseudomonadota</taxon>
        <taxon>Alphaproteobacteria</taxon>
        <taxon>Hyphomicrobiales</taxon>
        <taxon>Phyllobacteriaceae</taxon>
        <taxon>Mesorhizobium</taxon>
    </lineage>
</organism>
<evidence type="ECO:0000313" key="2">
    <source>
        <dbReference type="EMBL" id="SDB00112.1"/>
    </source>
</evidence>
<dbReference type="Proteomes" id="UP000198588">
    <property type="component" value="Unassembled WGS sequence"/>
</dbReference>
<sequence>MAITADELPDDLNALKAMVLSREAENARLRQIIKELQRHRFGRRAETLPEDQLLLGLEEA</sequence>
<dbReference type="Pfam" id="PF13007">
    <property type="entry name" value="LZ_Tnp_IS66"/>
    <property type="match status" value="1"/>
</dbReference>
<dbReference type="InterPro" id="IPR024463">
    <property type="entry name" value="Transposase_TnpC_homeodom"/>
</dbReference>
<name>A0A1G5ZZJ5_9HYPH</name>
<dbReference type="AlphaFoldDB" id="A0A1G5ZZJ5"/>
<dbReference type="EMBL" id="FMXM01000109">
    <property type="protein sequence ID" value="SDB00112.1"/>
    <property type="molecule type" value="Genomic_DNA"/>
</dbReference>
<gene>
    <name evidence="2" type="ORF">SAMN02927914_06877</name>
</gene>
<protein>
    <submittedName>
        <fullName evidence="2">Transposase C of IS166 homeodomain-containing protein</fullName>
    </submittedName>
</protein>
<evidence type="ECO:0000259" key="1">
    <source>
        <dbReference type="Pfam" id="PF13007"/>
    </source>
</evidence>
<keyword evidence="2" id="KW-0371">Homeobox</keyword>
<keyword evidence="2" id="KW-0238">DNA-binding</keyword>
<evidence type="ECO:0000313" key="3">
    <source>
        <dbReference type="Proteomes" id="UP000198588"/>
    </source>
</evidence>
<proteinExistence type="predicted"/>
<accession>A0A1G5ZZJ5</accession>